<dbReference type="SMART" id="SM00320">
    <property type="entry name" value="WD40"/>
    <property type="match status" value="4"/>
</dbReference>
<dbReference type="EMBL" id="JALJOQ010000041">
    <property type="protein sequence ID" value="KAK9805830.1"/>
    <property type="molecule type" value="Genomic_DNA"/>
</dbReference>
<name>A0AAW1P7Y2_9CHLO</name>
<dbReference type="InterPro" id="IPR051350">
    <property type="entry name" value="WD_repeat-ST_regulator"/>
</dbReference>
<feature type="compositionally biased region" description="Basic and acidic residues" evidence="4">
    <location>
        <begin position="44"/>
        <end position="53"/>
    </location>
</feature>
<sequence>MPNVGLRAYLWNHQKDRQQRVSRELWLLNGATYHAFRQYTSHVKDNGFPEQRRNSLAMDGRGLPRGRHPTLDTRLSLATQGSMASRQGSGRSFTFAGMKHIFDQGVARAVVVRFGCNSSDLLAWAGIDGAVHIATLTEPPKVLHDLCQHKRPVCDIDWSPDNLLLASAADDGGVCLWRAEDGALLRTFMLGKGATCCKFLFGNANFLVVGTISGELHLLNSSTARTQECVKLAARGPHKDLGGVCCLAISTDLIFVASTSGSILVYKVVMRMGMLQPLQALFRTLPPSRKMAKHFEAASMVYSPYTCLAGGPALLVSLSSCHLCVLRVTEATGVLEGIIKAPVPRAARPIKATFCPTEDITEPEYIAMGGEDTGVYVYDVSKPEARYTQQVISSLQGHMAPVVDVSWSADDMLLASCDCDGVVIVWIRQKQPKLM</sequence>
<evidence type="ECO:0000313" key="5">
    <source>
        <dbReference type="EMBL" id="KAK9805830.1"/>
    </source>
</evidence>
<dbReference type="PANTHER" id="PTHR22838:SF4">
    <property type="entry name" value="WD REPEAT-CONTAINING PROTEIN 13"/>
    <property type="match status" value="1"/>
</dbReference>
<evidence type="ECO:0000256" key="3">
    <source>
        <dbReference type="PROSITE-ProRule" id="PRU00221"/>
    </source>
</evidence>
<dbReference type="InterPro" id="IPR001680">
    <property type="entry name" value="WD40_rpt"/>
</dbReference>
<keyword evidence="1 3" id="KW-0853">WD repeat</keyword>
<dbReference type="Pfam" id="PF00400">
    <property type="entry name" value="WD40"/>
    <property type="match status" value="2"/>
</dbReference>
<dbReference type="Gene3D" id="2.130.10.10">
    <property type="entry name" value="YVTN repeat-like/Quinoprotein amine dehydrogenase"/>
    <property type="match status" value="2"/>
</dbReference>
<dbReference type="InterPro" id="IPR036322">
    <property type="entry name" value="WD40_repeat_dom_sf"/>
</dbReference>
<dbReference type="GO" id="GO:1990841">
    <property type="term" value="F:promoter-specific chromatin binding"/>
    <property type="evidence" value="ECO:0007669"/>
    <property type="project" value="TreeGrafter"/>
</dbReference>
<dbReference type="AlphaFoldDB" id="A0AAW1P7Y2"/>
<feature type="region of interest" description="Disordered" evidence="4">
    <location>
        <begin position="44"/>
        <end position="69"/>
    </location>
</feature>
<dbReference type="SUPFAM" id="SSF50978">
    <property type="entry name" value="WD40 repeat-like"/>
    <property type="match status" value="1"/>
</dbReference>
<evidence type="ECO:0000256" key="4">
    <source>
        <dbReference type="SAM" id="MobiDB-lite"/>
    </source>
</evidence>
<protein>
    <submittedName>
        <fullName evidence="5">Uncharacterized protein</fullName>
    </submittedName>
</protein>
<gene>
    <name evidence="5" type="ORF">WJX73_005036</name>
</gene>
<dbReference type="PANTHER" id="PTHR22838">
    <property type="entry name" value="WD REPEAT PROTEIN 26-RELATED"/>
    <property type="match status" value="1"/>
</dbReference>
<evidence type="ECO:0000256" key="2">
    <source>
        <dbReference type="ARBA" id="ARBA00022737"/>
    </source>
</evidence>
<dbReference type="GO" id="GO:0005634">
    <property type="term" value="C:nucleus"/>
    <property type="evidence" value="ECO:0007669"/>
    <property type="project" value="TreeGrafter"/>
</dbReference>
<accession>A0AAW1P7Y2</accession>
<dbReference type="InterPro" id="IPR015943">
    <property type="entry name" value="WD40/YVTN_repeat-like_dom_sf"/>
</dbReference>
<reference evidence="5 6" key="1">
    <citation type="journal article" date="2024" name="Nat. Commun.">
        <title>Phylogenomics reveals the evolutionary origins of lichenization in chlorophyte algae.</title>
        <authorList>
            <person name="Puginier C."/>
            <person name="Libourel C."/>
            <person name="Otte J."/>
            <person name="Skaloud P."/>
            <person name="Haon M."/>
            <person name="Grisel S."/>
            <person name="Petersen M."/>
            <person name="Berrin J.G."/>
            <person name="Delaux P.M."/>
            <person name="Dal Grande F."/>
            <person name="Keller J."/>
        </authorList>
    </citation>
    <scope>NUCLEOTIDE SEQUENCE [LARGE SCALE GENOMIC DNA]</scope>
    <source>
        <strain evidence="5 6">SAG 2036</strain>
    </source>
</reference>
<dbReference type="PROSITE" id="PS50294">
    <property type="entry name" value="WD_REPEATS_REGION"/>
    <property type="match status" value="2"/>
</dbReference>
<dbReference type="Proteomes" id="UP001465755">
    <property type="component" value="Unassembled WGS sequence"/>
</dbReference>
<dbReference type="PROSITE" id="PS50082">
    <property type="entry name" value="WD_REPEATS_2"/>
    <property type="match status" value="2"/>
</dbReference>
<organism evidence="5 6">
    <name type="scientific">Symbiochloris irregularis</name>
    <dbReference type="NCBI Taxonomy" id="706552"/>
    <lineage>
        <taxon>Eukaryota</taxon>
        <taxon>Viridiplantae</taxon>
        <taxon>Chlorophyta</taxon>
        <taxon>core chlorophytes</taxon>
        <taxon>Trebouxiophyceae</taxon>
        <taxon>Trebouxiales</taxon>
        <taxon>Trebouxiaceae</taxon>
        <taxon>Symbiochloris</taxon>
    </lineage>
</organism>
<proteinExistence type="predicted"/>
<keyword evidence="2" id="KW-0677">Repeat</keyword>
<keyword evidence="6" id="KW-1185">Reference proteome</keyword>
<evidence type="ECO:0000313" key="6">
    <source>
        <dbReference type="Proteomes" id="UP001465755"/>
    </source>
</evidence>
<evidence type="ECO:0000256" key="1">
    <source>
        <dbReference type="ARBA" id="ARBA00022574"/>
    </source>
</evidence>
<feature type="repeat" description="WD" evidence="3">
    <location>
        <begin position="395"/>
        <end position="426"/>
    </location>
</feature>
<feature type="repeat" description="WD" evidence="3">
    <location>
        <begin position="146"/>
        <end position="187"/>
    </location>
</feature>
<comment type="caution">
    <text evidence="5">The sequence shown here is derived from an EMBL/GenBank/DDBJ whole genome shotgun (WGS) entry which is preliminary data.</text>
</comment>